<reference evidence="2" key="1">
    <citation type="submission" date="2017-02" db="UniProtKB">
        <authorList>
            <consortium name="WormBaseParasite"/>
        </authorList>
    </citation>
    <scope>IDENTIFICATION</scope>
</reference>
<evidence type="ECO:0000313" key="1">
    <source>
        <dbReference type="Proteomes" id="UP000038045"/>
    </source>
</evidence>
<accession>A0A0N4Z8X1</accession>
<sequence length="517" mass="61213">MEDLRLLERNKLDITGDNASLILDVFLESNLCSKITSYIPNQIDRVSLSHTCSYFYNMIYGKPPGNRNSVFLKLHLEVKLYKELKKEDFRAVYLIEDLKNVIVFNLSDINIFIWDRYKEYKEMKEKNVNADTRVLFKKLQLWLMEHNQLISHITLSYEIGCKVDIYAELICLLFEKLHNVAKVTFNGNMFYAIATSYPDIVRKFSMNEKKIIIEIRGDKDDRGGITRRYRLLEWLTPDHHVEFSPTSYWSISSQNFGNPLRNMSVYKSFKMISNVRMCDVDMYFRDQEQLNEISLLCPSYEPPVSKFGLIESFKNVSILTFTCYHHYETCSFNVLSSFPMNARGDKNDNLKKIYIISDISVKKQNELLDFLTMKFTNIETLWVPIGSLFFGMDFLFKSFNRLTSICISQISREQMRNVITFAVTFSQKDQYVKTIAVHGNQLGYRMMIADALEIKKKFKYLFCDHEEVEFQDDKFKLYCRDEFINPRFLFLKNEKHIRCCFIMTNSVSDIEKFKKLY</sequence>
<dbReference type="Proteomes" id="UP000038045">
    <property type="component" value="Unplaced"/>
</dbReference>
<dbReference type="AlphaFoldDB" id="A0A0N4Z8X1"/>
<name>A0A0N4Z8X1_PARTI</name>
<keyword evidence="1" id="KW-1185">Reference proteome</keyword>
<protein>
    <submittedName>
        <fullName evidence="2">F-box domain-containing protein</fullName>
    </submittedName>
</protein>
<organism evidence="1 2">
    <name type="scientific">Parastrongyloides trichosuri</name>
    <name type="common">Possum-specific nematode worm</name>
    <dbReference type="NCBI Taxonomy" id="131310"/>
    <lineage>
        <taxon>Eukaryota</taxon>
        <taxon>Metazoa</taxon>
        <taxon>Ecdysozoa</taxon>
        <taxon>Nematoda</taxon>
        <taxon>Chromadorea</taxon>
        <taxon>Rhabditida</taxon>
        <taxon>Tylenchina</taxon>
        <taxon>Panagrolaimomorpha</taxon>
        <taxon>Strongyloidoidea</taxon>
        <taxon>Strongyloididae</taxon>
        <taxon>Parastrongyloides</taxon>
    </lineage>
</organism>
<proteinExistence type="predicted"/>
<evidence type="ECO:0000313" key="2">
    <source>
        <dbReference type="WBParaSite" id="PTRK_0000375400.1"/>
    </source>
</evidence>
<dbReference type="WBParaSite" id="PTRK_0000375400.1">
    <property type="protein sequence ID" value="PTRK_0000375400.1"/>
    <property type="gene ID" value="PTRK_0000375400"/>
</dbReference>